<evidence type="ECO:0008006" key="3">
    <source>
        <dbReference type="Google" id="ProtNLM"/>
    </source>
</evidence>
<accession>A0ABS1H3D2</accession>
<sequence length="83" mass="9746">MDYVHKQFKGPEYLTVLEVSKTLNIHPRTVCMFCKEGTFDTHQHLGGKGKWRIDTAQFIDTPYWVSFVEKWGKNVSNRLKSQI</sequence>
<protein>
    <recommendedName>
        <fullName evidence="3">Helix-turn-helix domain-containing protein</fullName>
    </recommendedName>
</protein>
<dbReference type="Proteomes" id="UP000618943">
    <property type="component" value="Unassembled WGS sequence"/>
</dbReference>
<name>A0ABS1H3D2_9BACL</name>
<dbReference type="EMBL" id="JAEOAH010000003">
    <property type="protein sequence ID" value="MBK3493928.1"/>
    <property type="molecule type" value="Genomic_DNA"/>
</dbReference>
<reference evidence="1 2" key="1">
    <citation type="submission" date="2020-12" db="EMBL/GenBank/DDBJ databases">
        <title>YIM B01967 draft genome.</title>
        <authorList>
            <person name="Yan X."/>
        </authorList>
    </citation>
    <scope>NUCLEOTIDE SEQUENCE [LARGE SCALE GENOMIC DNA]</scope>
    <source>
        <strain evidence="1 2">YIM B01967</strain>
    </source>
</reference>
<evidence type="ECO:0000313" key="1">
    <source>
        <dbReference type="EMBL" id="MBK3493928.1"/>
    </source>
</evidence>
<dbReference type="RefSeq" id="WP_200747932.1">
    <property type="nucleotide sequence ID" value="NZ_JAEOAH010000003.1"/>
</dbReference>
<proteinExistence type="predicted"/>
<evidence type="ECO:0000313" key="2">
    <source>
        <dbReference type="Proteomes" id="UP000618943"/>
    </source>
</evidence>
<gene>
    <name evidence="1" type="ORF">JFL43_03455</name>
</gene>
<comment type="caution">
    <text evidence="1">The sequence shown here is derived from an EMBL/GenBank/DDBJ whole genome shotgun (WGS) entry which is preliminary data.</text>
</comment>
<keyword evidence="2" id="KW-1185">Reference proteome</keyword>
<organism evidence="1 2">
    <name type="scientific">Viridibacillus soli</name>
    <dbReference type="NCBI Taxonomy" id="2798301"/>
    <lineage>
        <taxon>Bacteria</taxon>
        <taxon>Bacillati</taxon>
        <taxon>Bacillota</taxon>
        <taxon>Bacilli</taxon>
        <taxon>Bacillales</taxon>
        <taxon>Caryophanaceae</taxon>
        <taxon>Viridibacillus</taxon>
    </lineage>
</organism>